<comment type="caution">
    <text evidence="12">Lacks conserved residue(s) required for the propagation of feature annotation.</text>
</comment>
<evidence type="ECO:0000256" key="5">
    <source>
        <dbReference type="ARBA" id="ARBA00023004"/>
    </source>
</evidence>
<protein>
    <recommendedName>
        <fullName evidence="11 12">Catalase-peroxidase</fullName>
        <shortName evidence="12">CP</shortName>
        <ecNumber evidence="10 12">1.11.1.21</ecNumber>
    </recommendedName>
    <alternativeName>
        <fullName evidence="12">Peroxidase/catalase</fullName>
    </alternativeName>
</protein>
<dbReference type="PROSITE" id="PS50873">
    <property type="entry name" value="PEROXIDASE_4"/>
    <property type="match status" value="1"/>
</dbReference>
<evidence type="ECO:0000256" key="13">
    <source>
        <dbReference type="RuleBase" id="RU003451"/>
    </source>
</evidence>
<dbReference type="PROSITE" id="PS00436">
    <property type="entry name" value="PEROXIDASE_2"/>
    <property type="match status" value="1"/>
</dbReference>
<accession>A0A1I4S1B9</accession>
<proteinExistence type="inferred from homology"/>
<comment type="function">
    <text evidence="12">Bifunctional enzyme with both catalase and broad-spectrum peroxidase activity.</text>
</comment>
<feature type="cross-link" description="Tryptophyl-tyrosyl-methioninium (Tyr-Met) (with Trp-98)" evidence="12">
    <location>
        <begin position="225"/>
        <end position="251"/>
    </location>
</feature>
<evidence type="ECO:0000256" key="4">
    <source>
        <dbReference type="ARBA" id="ARBA00023002"/>
    </source>
</evidence>
<evidence type="ECO:0000256" key="11">
    <source>
        <dbReference type="ARBA" id="ARBA00074141"/>
    </source>
</evidence>
<dbReference type="FunFam" id="1.10.520.10:FF:000002">
    <property type="entry name" value="Catalase-peroxidase"/>
    <property type="match status" value="1"/>
</dbReference>
<keyword evidence="4 12" id="KW-0560">Oxidoreductase</keyword>
<evidence type="ECO:0000259" key="14">
    <source>
        <dbReference type="PROSITE" id="PS50873"/>
    </source>
</evidence>
<keyword evidence="6 12" id="KW-0376">Hydrogen peroxide</keyword>
<keyword evidence="3 12" id="KW-0479">Metal-binding</keyword>
<keyword evidence="2 12" id="KW-0349">Heme</keyword>
<feature type="site" description="Transition state stabilizer" evidence="12">
    <location>
        <position position="95"/>
    </location>
</feature>
<evidence type="ECO:0000256" key="6">
    <source>
        <dbReference type="ARBA" id="ARBA00023324"/>
    </source>
</evidence>
<feature type="active site" description="Proton acceptor" evidence="12">
    <location>
        <position position="99"/>
    </location>
</feature>
<evidence type="ECO:0000256" key="8">
    <source>
        <dbReference type="ARBA" id="ARBA00051651"/>
    </source>
</evidence>
<dbReference type="SUPFAM" id="SSF48113">
    <property type="entry name" value="Heme-dependent peroxidases"/>
    <property type="match status" value="2"/>
</dbReference>
<comment type="subunit">
    <text evidence="12">Homodimer or homotetramer.</text>
</comment>
<dbReference type="PANTHER" id="PTHR30555">
    <property type="entry name" value="HYDROPEROXIDASE I, BIFUNCTIONAL CATALASE-PEROXIDASE"/>
    <property type="match status" value="1"/>
</dbReference>
<name>A0A1I4S1B9_ECTMO</name>
<organism evidence="15 16">
    <name type="scientific">Ectothiorhodospira mobilis</name>
    <dbReference type="NCBI Taxonomy" id="195064"/>
    <lineage>
        <taxon>Bacteria</taxon>
        <taxon>Pseudomonadati</taxon>
        <taxon>Pseudomonadota</taxon>
        <taxon>Gammaproteobacteria</taxon>
        <taxon>Chromatiales</taxon>
        <taxon>Ectothiorhodospiraceae</taxon>
        <taxon>Ectothiorhodospira</taxon>
    </lineage>
</organism>
<dbReference type="FunFam" id="1.10.420.10:FF:000002">
    <property type="entry name" value="Catalase-peroxidase"/>
    <property type="match status" value="1"/>
</dbReference>
<evidence type="ECO:0000313" key="16">
    <source>
        <dbReference type="Proteomes" id="UP000199556"/>
    </source>
</evidence>
<comment type="catalytic activity">
    <reaction evidence="7 12 13">
        <text>2 H2O2 = O2 + 2 H2O</text>
        <dbReference type="Rhea" id="RHEA:20309"/>
        <dbReference type="ChEBI" id="CHEBI:15377"/>
        <dbReference type="ChEBI" id="CHEBI:15379"/>
        <dbReference type="ChEBI" id="CHEBI:16240"/>
        <dbReference type="EC" id="1.11.1.21"/>
    </reaction>
</comment>
<reference evidence="15 16" key="1">
    <citation type="submission" date="2016-10" db="EMBL/GenBank/DDBJ databases">
        <authorList>
            <person name="de Groot N.N."/>
        </authorList>
    </citation>
    <scope>NUCLEOTIDE SEQUENCE [LARGE SCALE GENOMIC DNA]</scope>
    <source>
        <strain evidence="15 16">DSM 4180</strain>
    </source>
</reference>
<evidence type="ECO:0000256" key="3">
    <source>
        <dbReference type="ARBA" id="ARBA00022723"/>
    </source>
</evidence>
<dbReference type="AlphaFoldDB" id="A0A1I4S1B9"/>
<evidence type="ECO:0000256" key="9">
    <source>
        <dbReference type="ARBA" id="ARBA00060838"/>
    </source>
</evidence>
<dbReference type="GO" id="GO:0046872">
    <property type="term" value="F:metal ion binding"/>
    <property type="evidence" value="ECO:0007669"/>
    <property type="project" value="UniProtKB-KW"/>
</dbReference>
<gene>
    <name evidence="12" type="primary">katG</name>
    <name evidence="15" type="ORF">SAMN05421721_11155</name>
</gene>
<dbReference type="CDD" id="cd08200">
    <property type="entry name" value="catalase_peroxidase_2"/>
    <property type="match status" value="1"/>
</dbReference>
<evidence type="ECO:0000256" key="1">
    <source>
        <dbReference type="ARBA" id="ARBA00022559"/>
    </source>
</evidence>
<dbReference type="GO" id="GO:0005829">
    <property type="term" value="C:cytosol"/>
    <property type="evidence" value="ECO:0007669"/>
    <property type="project" value="UniProtKB-ARBA"/>
</dbReference>
<dbReference type="Proteomes" id="UP000199556">
    <property type="component" value="Unassembled WGS sequence"/>
</dbReference>
<dbReference type="InterPro" id="IPR010255">
    <property type="entry name" value="Haem_peroxidase_sf"/>
</dbReference>
<comment type="similarity">
    <text evidence="9 12 13">Belongs to the peroxidase family. Peroxidase/catalase subfamily.</text>
</comment>
<evidence type="ECO:0000256" key="7">
    <source>
        <dbReference type="ARBA" id="ARBA00049145"/>
    </source>
</evidence>
<dbReference type="GO" id="GO:0070301">
    <property type="term" value="P:cellular response to hydrogen peroxide"/>
    <property type="evidence" value="ECO:0007669"/>
    <property type="project" value="TreeGrafter"/>
</dbReference>
<feature type="binding site" description="axial binding residue" evidence="12">
    <location>
        <position position="266"/>
    </location>
    <ligand>
        <name>heme b</name>
        <dbReference type="ChEBI" id="CHEBI:60344"/>
    </ligand>
    <ligandPart>
        <name>Fe</name>
        <dbReference type="ChEBI" id="CHEBI:18248"/>
    </ligandPart>
</feature>
<sequence length="728" mass="81536">MAGNDVASAGKCPVLHGGNTAVGNSNMDWWPKALNLDILHQHDTKTDPLGPDFNYAEEFKKLDLEAVKADLRRLMTDSQDWWPADWGHYGGLMIRMAWHAAGTYRMTDGRGGAGTGNQRFAPINSWPDNANLDKARRLLWPIKKKYGNRLSWADLIILAGNIAYESMGFRTFGFAGGRADIWHPEKDTYWGSEDEWLAESSSRYESEDRNTLENPLAAVQMGLIYVNPEGVDGNPDPLRTAQDVRTTFARMAMNDEETVALTAGGHTVGKCHGNGDATKIGPDPEAAEVEEQGLGWRNPQGKGCGRDTVTSGIEGAWTTHPIQWDNGYFKMLFEHEWESRKSPAGAWQWEPVDIKEEDMPVDVEDPSIRHKPIMTDADMAMIKDPIYRKISERFYQDPEYFNEVFARAWFKLTHRDLGPKSRYLGPDVPQEDLIWQDPIPAVDYTLSDTEIAELKQKILDTGLSIPELVATAWDSTRTFRCSDYRGGANGARIRLAPQKDWEGNEPQRLQKVLGVLEEVRSGLDKPVSLADLIVLGGTAAVEKAARAAGVDITVPFAPGRGDATDEMTDAESFEVLEPIHDGYRNWLKKDYVVSPEELMLDRTQLMGLTAPEMTVLVGGMRVLGTNHGGTRHGVFTDREGVLSNDFFVHLTDMANTWVPTGNNLYEIRDRKTGQVKWTATRIDLVFGSNSILRAYAEVYAQDDAGEKFVQDFVRAWTKVMNADRFDLR</sequence>
<keyword evidence="5 12" id="KW-0408">Iron</keyword>
<dbReference type="PRINTS" id="PR00458">
    <property type="entry name" value="PEROXIDASE"/>
</dbReference>
<dbReference type="CDD" id="cd00649">
    <property type="entry name" value="catalase_peroxidase_1"/>
    <property type="match status" value="1"/>
</dbReference>
<comment type="PTM">
    <text evidence="12">Formation of the three residue Trp-Tyr-Met cross-link is important for the catalase, but not the peroxidase activity of the enzyme.</text>
</comment>
<dbReference type="Gene3D" id="1.10.420.10">
    <property type="entry name" value="Peroxidase, domain 2"/>
    <property type="match status" value="2"/>
</dbReference>
<dbReference type="GO" id="GO:0004096">
    <property type="term" value="F:catalase activity"/>
    <property type="evidence" value="ECO:0007669"/>
    <property type="project" value="UniProtKB-UniRule"/>
</dbReference>
<comment type="catalytic activity">
    <reaction evidence="8 12 13">
        <text>H2O2 + AH2 = A + 2 H2O</text>
        <dbReference type="Rhea" id="RHEA:30275"/>
        <dbReference type="ChEBI" id="CHEBI:13193"/>
        <dbReference type="ChEBI" id="CHEBI:15377"/>
        <dbReference type="ChEBI" id="CHEBI:16240"/>
        <dbReference type="ChEBI" id="CHEBI:17499"/>
        <dbReference type="EC" id="1.11.1.21"/>
    </reaction>
</comment>
<evidence type="ECO:0000313" key="15">
    <source>
        <dbReference type="EMBL" id="SFM58023.1"/>
    </source>
</evidence>
<feature type="domain" description="Plant heme peroxidase family profile" evidence="14">
    <location>
        <begin position="132"/>
        <end position="425"/>
    </location>
</feature>
<dbReference type="NCBIfam" id="NF011635">
    <property type="entry name" value="PRK15061.1"/>
    <property type="match status" value="1"/>
</dbReference>
<dbReference type="NCBIfam" id="TIGR00198">
    <property type="entry name" value="cat_per_HPI"/>
    <property type="match status" value="1"/>
</dbReference>
<dbReference type="GO" id="GO:0042744">
    <property type="term" value="P:hydrogen peroxide catabolic process"/>
    <property type="evidence" value="ECO:0007669"/>
    <property type="project" value="UniProtKB-KW"/>
</dbReference>
<dbReference type="Pfam" id="PF00141">
    <property type="entry name" value="peroxidase"/>
    <property type="match status" value="2"/>
</dbReference>
<evidence type="ECO:0000256" key="2">
    <source>
        <dbReference type="ARBA" id="ARBA00022617"/>
    </source>
</evidence>
<keyword evidence="16" id="KW-1185">Reference proteome</keyword>
<dbReference type="FunFam" id="1.10.420.10:FF:000004">
    <property type="entry name" value="Catalase-peroxidase"/>
    <property type="match status" value="1"/>
</dbReference>
<evidence type="ECO:0000256" key="10">
    <source>
        <dbReference type="ARBA" id="ARBA00067012"/>
    </source>
</evidence>
<dbReference type="GO" id="GO:0020037">
    <property type="term" value="F:heme binding"/>
    <property type="evidence" value="ECO:0007669"/>
    <property type="project" value="InterPro"/>
</dbReference>
<dbReference type="EC" id="1.11.1.21" evidence="10 12"/>
<dbReference type="HAMAP" id="MF_01961">
    <property type="entry name" value="Catal_peroxid"/>
    <property type="match status" value="1"/>
</dbReference>
<dbReference type="EMBL" id="FOUO01000011">
    <property type="protein sequence ID" value="SFM58023.1"/>
    <property type="molecule type" value="Genomic_DNA"/>
</dbReference>
<comment type="cofactor">
    <cofactor evidence="12">
        <name>heme b</name>
        <dbReference type="ChEBI" id="CHEBI:60344"/>
    </cofactor>
    <text evidence="12">Binds 1 heme b (iron(II)-protoporphyrin IX) group per dimer.</text>
</comment>
<dbReference type="InterPro" id="IPR002016">
    <property type="entry name" value="Haem_peroxidase"/>
</dbReference>
<dbReference type="PRINTS" id="PR00460">
    <property type="entry name" value="BPEROXIDASE"/>
</dbReference>
<dbReference type="PANTHER" id="PTHR30555:SF6">
    <property type="entry name" value="CATALASE-PEROXIDASE"/>
    <property type="match status" value="1"/>
</dbReference>
<dbReference type="STRING" id="195064.SAMN05421721_11155"/>
<dbReference type="InterPro" id="IPR000763">
    <property type="entry name" value="Catalase_peroxidase"/>
</dbReference>
<evidence type="ECO:0000256" key="12">
    <source>
        <dbReference type="HAMAP-Rule" id="MF_01961"/>
    </source>
</evidence>
<dbReference type="Gene3D" id="1.10.520.10">
    <property type="match status" value="2"/>
</dbReference>
<dbReference type="InterPro" id="IPR019794">
    <property type="entry name" value="Peroxidases_AS"/>
</dbReference>
<dbReference type="OrthoDB" id="9759743at2"/>
<keyword evidence="1 12" id="KW-0575">Peroxidase</keyword>
<dbReference type="RefSeq" id="WP_090486093.1">
    <property type="nucleotide sequence ID" value="NZ_FOUO01000011.1"/>
</dbReference>